<comment type="catalytic activity">
    <reaction evidence="25">
        <text>N-(5Z,8Z,11Z,14Z-eicosatetraenoyl)-L-serine + H2O = (5Z,8Z,11Z,14Z)-eicosatetraenoate + L-serine</text>
        <dbReference type="Rhea" id="RHEA:64116"/>
        <dbReference type="ChEBI" id="CHEBI:15377"/>
        <dbReference type="ChEBI" id="CHEBI:32395"/>
        <dbReference type="ChEBI" id="CHEBI:33384"/>
        <dbReference type="ChEBI" id="CHEBI:149697"/>
    </reaction>
    <physiologicalReaction direction="left-to-right" evidence="25">
        <dbReference type="Rhea" id="RHEA:64117"/>
    </physiologicalReaction>
    <physiologicalReaction direction="right-to-left" evidence="25">
        <dbReference type="Rhea" id="RHEA:64118"/>
    </physiologicalReaction>
</comment>
<organism evidence="30 31">
    <name type="scientific">Electrophorus voltai</name>
    <dbReference type="NCBI Taxonomy" id="2609070"/>
    <lineage>
        <taxon>Eukaryota</taxon>
        <taxon>Metazoa</taxon>
        <taxon>Chordata</taxon>
        <taxon>Craniata</taxon>
        <taxon>Vertebrata</taxon>
        <taxon>Euteleostomi</taxon>
        <taxon>Actinopterygii</taxon>
        <taxon>Neopterygii</taxon>
        <taxon>Teleostei</taxon>
        <taxon>Ostariophysi</taxon>
        <taxon>Gymnotiformes</taxon>
        <taxon>Gymnotoidei</taxon>
        <taxon>Gymnotidae</taxon>
        <taxon>Electrophorus</taxon>
    </lineage>
</organism>
<comment type="catalytic activity">
    <reaction evidence="26">
        <text>N-(9Z-octadecenoyl)-L-lysine + H2O = L-lysine + (9Z)-octadecenoate</text>
        <dbReference type="Rhea" id="RHEA:64192"/>
        <dbReference type="ChEBI" id="CHEBI:15377"/>
        <dbReference type="ChEBI" id="CHEBI:30823"/>
        <dbReference type="ChEBI" id="CHEBI:32551"/>
        <dbReference type="ChEBI" id="CHEBI:149731"/>
    </reaction>
    <physiologicalReaction direction="left-to-right" evidence="26">
        <dbReference type="Rhea" id="RHEA:64193"/>
    </physiologicalReaction>
</comment>
<proteinExistence type="inferred from homology"/>
<evidence type="ECO:0000256" key="19">
    <source>
        <dbReference type="ARBA" id="ARBA00048597"/>
    </source>
</evidence>
<evidence type="ECO:0000256" key="9">
    <source>
        <dbReference type="ARBA" id="ARBA00047450"/>
    </source>
</evidence>
<dbReference type="SUPFAM" id="SSF53187">
    <property type="entry name" value="Zn-dependent exopeptidases"/>
    <property type="match status" value="1"/>
</dbReference>
<dbReference type="PANTHER" id="PTHR45962:SF1">
    <property type="entry name" value="N-FATTY-ACYL-AMINO ACID SYNTHASE_HYDROLASE PM20D1"/>
    <property type="match status" value="1"/>
</dbReference>
<evidence type="ECO:0000313" key="31">
    <source>
        <dbReference type="Proteomes" id="UP001239994"/>
    </source>
</evidence>
<keyword evidence="5" id="KW-0378">Hydrolase</keyword>
<comment type="catalytic activity">
    <reaction evidence="13">
        <text>(5Z,8Z,11Z,14Z)-eicosatetraenoate + L-phenylalanine = N-(5Z,8Z,11Z,14Z-eicosatetraenoyl)-L-phenylalanine + H2O</text>
        <dbReference type="Rhea" id="RHEA:51312"/>
        <dbReference type="ChEBI" id="CHEBI:15377"/>
        <dbReference type="ChEBI" id="CHEBI:32395"/>
        <dbReference type="ChEBI" id="CHEBI:58095"/>
        <dbReference type="ChEBI" id="CHEBI:134022"/>
    </reaction>
    <physiologicalReaction direction="left-to-right" evidence="13">
        <dbReference type="Rhea" id="RHEA:51313"/>
    </physiologicalReaction>
    <physiologicalReaction direction="right-to-left" evidence="13">
        <dbReference type="Rhea" id="RHEA:51314"/>
    </physiologicalReaction>
</comment>
<evidence type="ECO:0000256" key="3">
    <source>
        <dbReference type="ARBA" id="ARBA00022670"/>
    </source>
</evidence>
<dbReference type="InterPro" id="IPR036264">
    <property type="entry name" value="Bact_exopeptidase_dim_dom"/>
</dbReference>
<evidence type="ECO:0000256" key="26">
    <source>
        <dbReference type="ARBA" id="ARBA00049457"/>
    </source>
</evidence>
<dbReference type="PROSITE" id="PS50954">
    <property type="entry name" value="LEM"/>
    <property type="match status" value="1"/>
</dbReference>
<dbReference type="SUPFAM" id="SSF55031">
    <property type="entry name" value="Bacterial exopeptidase dimerisation domain"/>
    <property type="match status" value="1"/>
</dbReference>
<keyword evidence="28" id="KW-1133">Transmembrane helix</keyword>
<dbReference type="SMART" id="SM00540">
    <property type="entry name" value="LEM"/>
    <property type="match status" value="1"/>
</dbReference>
<evidence type="ECO:0000256" key="23">
    <source>
        <dbReference type="ARBA" id="ARBA00048840"/>
    </source>
</evidence>
<feature type="transmembrane region" description="Helical" evidence="28">
    <location>
        <begin position="241"/>
        <end position="261"/>
    </location>
</feature>
<comment type="similarity">
    <text evidence="2">Belongs to the peptidase M20A family.</text>
</comment>
<keyword evidence="3" id="KW-0645">Protease</keyword>
<feature type="transmembrane region" description="Helical" evidence="28">
    <location>
        <begin position="337"/>
        <end position="360"/>
    </location>
</feature>
<dbReference type="GO" id="GO:0046872">
    <property type="term" value="F:metal ion binding"/>
    <property type="evidence" value="ECO:0007669"/>
    <property type="project" value="UniProtKB-KW"/>
</dbReference>
<dbReference type="FunFam" id="1.10.720.40:FF:000001">
    <property type="entry name" value="LEM domain containing 2, isoform CRA_a"/>
    <property type="match status" value="1"/>
</dbReference>
<evidence type="ECO:0000256" key="2">
    <source>
        <dbReference type="ARBA" id="ARBA00006247"/>
    </source>
</evidence>
<protein>
    <recommendedName>
        <fullName evidence="29">LEM domain-containing protein</fullName>
    </recommendedName>
</protein>
<comment type="catalytic activity">
    <reaction evidence="19">
        <text>N-(9Z-octadecenoyl)-L-serine + H2O = L-serine + (9Z)-octadecenoate</text>
        <dbReference type="Rhea" id="RHEA:51352"/>
        <dbReference type="ChEBI" id="CHEBI:15377"/>
        <dbReference type="ChEBI" id="CHEBI:30823"/>
        <dbReference type="ChEBI" id="CHEBI:33384"/>
        <dbReference type="ChEBI" id="CHEBI:134031"/>
    </reaction>
    <physiologicalReaction direction="left-to-right" evidence="19">
        <dbReference type="Rhea" id="RHEA:51353"/>
    </physiologicalReaction>
</comment>
<dbReference type="GO" id="GO:0004046">
    <property type="term" value="F:aminoacylase activity"/>
    <property type="evidence" value="ECO:0007669"/>
    <property type="project" value="UniProtKB-EC"/>
</dbReference>
<evidence type="ECO:0000256" key="11">
    <source>
        <dbReference type="ARBA" id="ARBA00047723"/>
    </source>
</evidence>
<comment type="catalytic activity">
    <reaction evidence="20">
        <text>N-(9Z-octadecenoyl)-L-glutamine + H2O = L-glutamine + (9Z)-octadecenoate</text>
        <dbReference type="Rhea" id="RHEA:51356"/>
        <dbReference type="ChEBI" id="CHEBI:15377"/>
        <dbReference type="ChEBI" id="CHEBI:30823"/>
        <dbReference type="ChEBI" id="CHEBI:58359"/>
        <dbReference type="ChEBI" id="CHEBI:134033"/>
    </reaction>
    <physiologicalReaction direction="left-to-right" evidence="20">
        <dbReference type="Rhea" id="RHEA:51357"/>
    </physiologicalReaction>
</comment>
<dbReference type="GO" id="GO:0043604">
    <property type="term" value="P:amide biosynthetic process"/>
    <property type="evidence" value="ECO:0007669"/>
    <property type="project" value="TreeGrafter"/>
</dbReference>
<comment type="catalytic activity">
    <reaction evidence="15">
        <text>N-(9Z-octadecenoyl)-L-methionine + H2O = (9Z)-octadecenoate + L-methionine</text>
        <dbReference type="Rhea" id="RHEA:64144"/>
        <dbReference type="ChEBI" id="CHEBI:15377"/>
        <dbReference type="ChEBI" id="CHEBI:30823"/>
        <dbReference type="ChEBI" id="CHEBI:57844"/>
        <dbReference type="ChEBI" id="CHEBI:149732"/>
    </reaction>
    <physiologicalReaction direction="left-to-right" evidence="15">
        <dbReference type="Rhea" id="RHEA:64145"/>
    </physiologicalReaction>
</comment>
<comment type="catalytic activity">
    <reaction evidence="17">
        <text>N-(5Z,8Z,11Z,14Z)-eicosatetraenoyl-glycine + H2O = (5Z,8Z,11Z,14Z)-eicosatetraenoate + glycine</text>
        <dbReference type="Rhea" id="RHEA:64108"/>
        <dbReference type="ChEBI" id="CHEBI:15377"/>
        <dbReference type="ChEBI" id="CHEBI:32395"/>
        <dbReference type="ChEBI" id="CHEBI:57305"/>
        <dbReference type="ChEBI" id="CHEBI:59002"/>
    </reaction>
    <physiologicalReaction direction="left-to-right" evidence="17">
        <dbReference type="Rhea" id="RHEA:64109"/>
    </physiologicalReaction>
    <physiologicalReaction direction="right-to-left" evidence="17">
        <dbReference type="Rhea" id="RHEA:64110"/>
    </physiologicalReaction>
</comment>
<comment type="pathway">
    <text evidence="1">Lipid metabolism; fatty acid metabolism.</text>
</comment>
<dbReference type="CDD" id="cd12940">
    <property type="entry name" value="LEM_LAP2_LEMD1"/>
    <property type="match status" value="1"/>
</dbReference>
<reference evidence="30" key="1">
    <citation type="submission" date="2023-03" db="EMBL/GenBank/DDBJ databases">
        <title>Electrophorus voltai genome.</title>
        <authorList>
            <person name="Bian C."/>
        </authorList>
    </citation>
    <scope>NUCLEOTIDE SEQUENCE</scope>
    <source>
        <strain evidence="30">CB-2022</strain>
        <tissue evidence="30">Muscle</tissue>
    </source>
</reference>
<feature type="compositionally biased region" description="Acidic residues" evidence="27">
    <location>
        <begin position="62"/>
        <end position="74"/>
    </location>
</feature>
<keyword evidence="28" id="KW-0812">Transmembrane</keyword>
<dbReference type="Gene3D" id="1.10.720.40">
    <property type="match status" value="1"/>
</dbReference>
<name>A0AAD9E487_9TELE</name>
<evidence type="ECO:0000256" key="24">
    <source>
        <dbReference type="ARBA" id="ARBA00048879"/>
    </source>
</evidence>
<dbReference type="Pfam" id="PF07687">
    <property type="entry name" value="M20_dimer"/>
    <property type="match status" value="1"/>
</dbReference>
<feature type="region of interest" description="Disordered" evidence="27">
    <location>
        <begin position="45"/>
        <end position="94"/>
    </location>
</feature>
<dbReference type="EMBL" id="JAROKS010000008">
    <property type="protein sequence ID" value="KAK1801707.1"/>
    <property type="molecule type" value="Genomic_DNA"/>
</dbReference>
<evidence type="ECO:0000256" key="12">
    <source>
        <dbReference type="ARBA" id="ARBA00047866"/>
    </source>
</evidence>
<keyword evidence="31" id="KW-1185">Reference proteome</keyword>
<dbReference type="InterPro" id="IPR002933">
    <property type="entry name" value="Peptidase_M20"/>
</dbReference>
<keyword evidence="28" id="KW-0472">Membrane</keyword>
<evidence type="ECO:0000256" key="22">
    <source>
        <dbReference type="ARBA" id="ARBA00048827"/>
    </source>
</evidence>
<dbReference type="GO" id="GO:0006508">
    <property type="term" value="P:proteolysis"/>
    <property type="evidence" value="ECO:0007669"/>
    <property type="project" value="UniProtKB-KW"/>
</dbReference>
<evidence type="ECO:0000313" key="30">
    <source>
        <dbReference type="EMBL" id="KAK1801707.1"/>
    </source>
</evidence>
<dbReference type="PANTHER" id="PTHR45962">
    <property type="entry name" value="N-FATTY-ACYL-AMINO ACID SYNTHASE/HYDROLASE PM20D1"/>
    <property type="match status" value="1"/>
</dbReference>
<evidence type="ECO:0000256" key="6">
    <source>
        <dbReference type="ARBA" id="ARBA00022833"/>
    </source>
</evidence>
<evidence type="ECO:0000256" key="14">
    <source>
        <dbReference type="ARBA" id="ARBA00047879"/>
    </source>
</evidence>
<dbReference type="FunFam" id="3.40.630.10:FF:000027">
    <property type="entry name" value="N-fatty-acyl-amino acid synthase/hydrolase PM20D1"/>
    <property type="match status" value="1"/>
</dbReference>
<evidence type="ECO:0000256" key="5">
    <source>
        <dbReference type="ARBA" id="ARBA00022801"/>
    </source>
</evidence>
<comment type="catalytic activity">
    <reaction evidence="18">
        <text>an N-acyl-L-amino acid + H2O = an L-alpha-amino acid + a carboxylate</text>
        <dbReference type="Rhea" id="RHEA:15565"/>
        <dbReference type="ChEBI" id="CHEBI:15377"/>
        <dbReference type="ChEBI" id="CHEBI:29067"/>
        <dbReference type="ChEBI" id="CHEBI:59869"/>
        <dbReference type="ChEBI" id="CHEBI:59874"/>
        <dbReference type="EC" id="3.5.1.14"/>
    </reaction>
    <physiologicalReaction direction="left-to-right" evidence="18">
        <dbReference type="Rhea" id="RHEA:15566"/>
    </physiologicalReaction>
    <physiologicalReaction direction="right-to-left" evidence="18">
        <dbReference type="Rhea" id="RHEA:15567"/>
    </physiologicalReaction>
</comment>
<dbReference type="Gene3D" id="3.40.630.10">
    <property type="entry name" value="Zn peptidases"/>
    <property type="match status" value="1"/>
</dbReference>
<evidence type="ECO:0000256" key="8">
    <source>
        <dbReference type="ARBA" id="ARBA00046147"/>
    </source>
</evidence>
<evidence type="ECO:0000256" key="21">
    <source>
        <dbReference type="ARBA" id="ARBA00048822"/>
    </source>
</evidence>
<comment type="catalytic activity">
    <reaction evidence="14">
        <text>N-hexadecanoyl-L-phenylalanine + H2O = hexadecanoate + L-phenylalanine</text>
        <dbReference type="Rhea" id="RHEA:64124"/>
        <dbReference type="ChEBI" id="CHEBI:7896"/>
        <dbReference type="ChEBI" id="CHEBI:15377"/>
        <dbReference type="ChEBI" id="CHEBI:58095"/>
        <dbReference type="ChEBI" id="CHEBI:149699"/>
    </reaction>
    <physiologicalReaction direction="left-to-right" evidence="14">
        <dbReference type="Rhea" id="RHEA:64125"/>
    </physiologicalReaction>
</comment>
<evidence type="ECO:0000259" key="29">
    <source>
        <dbReference type="PROSITE" id="PS50954"/>
    </source>
</evidence>
<comment type="catalytic activity">
    <reaction evidence="11">
        <text>N-octadecanoyl-L-phenylalanine + H2O = octadecanoate + L-phenylalanine</text>
        <dbReference type="Rhea" id="RHEA:64128"/>
        <dbReference type="ChEBI" id="CHEBI:15377"/>
        <dbReference type="ChEBI" id="CHEBI:25629"/>
        <dbReference type="ChEBI" id="CHEBI:58095"/>
        <dbReference type="ChEBI" id="CHEBI:149700"/>
    </reaction>
    <physiologicalReaction direction="left-to-right" evidence="11">
        <dbReference type="Rhea" id="RHEA:64129"/>
    </physiologicalReaction>
</comment>
<comment type="catalytic activity">
    <reaction evidence="24">
        <text>L-phenylalanine + (9Z)-octadecenoate = N-(9Z-octadecenoyl)-L-phenylalanine + H2O</text>
        <dbReference type="Rhea" id="RHEA:51300"/>
        <dbReference type="ChEBI" id="CHEBI:15377"/>
        <dbReference type="ChEBI" id="CHEBI:30823"/>
        <dbReference type="ChEBI" id="CHEBI:58095"/>
        <dbReference type="ChEBI" id="CHEBI:134020"/>
    </reaction>
    <physiologicalReaction direction="left-to-right" evidence="24">
        <dbReference type="Rhea" id="RHEA:51301"/>
    </physiologicalReaction>
    <physiologicalReaction direction="right-to-left" evidence="24">
        <dbReference type="Rhea" id="RHEA:51302"/>
    </physiologicalReaction>
</comment>
<dbReference type="InterPro" id="IPR003887">
    <property type="entry name" value="LEM_dom"/>
</dbReference>
<evidence type="ECO:0000256" key="10">
    <source>
        <dbReference type="ARBA" id="ARBA00047567"/>
    </source>
</evidence>
<comment type="catalytic activity">
    <reaction evidence="21">
        <text>N-(9Z-octadecenoyl)-L-tryptophan + H2O = L-tryptophan + (9Z)-octadecenoate</text>
        <dbReference type="Rhea" id="RHEA:64176"/>
        <dbReference type="ChEBI" id="CHEBI:15377"/>
        <dbReference type="ChEBI" id="CHEBI:30823"/>
        <dbReference type="ChEBI" id="CHEBI:57912"/>
        <dbReference type="ChEBI" id="CHEBI:149733"/>
    </reaction>
    <physiologicalReaction direction="left-to-right" evidence="21">
        <dbReference type="Rhea" id="RHEA:64177"/>
    </physiologicalReaction>
</comment>
<evidence type="ECO:0000256" key="25">
    <source>
        <dbReference type="ARBA" id="ARBA00049100"/>
    </source>
</evidence>
<comment type="catalytic activity">
    <reaction evidence="22">
        <text>N-(9Z-octadecenoyl)-L-leucine + H2O = L-leucine + (9Z)-octadecenoate</text>
        <dbReference type="Rhea" id="RHEA:51360"/>
        <dbReference type="ChEBI" id="CHEBI:15377"/>
        <dbReference type="ChEBI" id="CHEBI:30823"/>
        <dbReference type="ChEBI" id="CHEBI:57427"/>
        <dbReference type="ChEBI" id="CHEBI:134035"/>
    </reaction>
    <physiologicalReaction direction="left-to-right" evidence="22">
        <dbReference type="Rhea" id="RHEA:51361"/>
    </physiologicalReaction>
    <physiologicalReaction direction="right-to-left" evidence="22">
        <dbReference type="Rhea" id="RHEA:51362"/>
    </physiologicalReaction>
</comment>
<dbReference type="FunFam" id="3.30.70.360:FF:000006">
    <property type="entry name" value="N-fatty-acyl-amino acid synthase/hydrolase PM20D1"/>
    <property type="match status" value="1"/>
</dbReference>
<comment type="caution">
    <text evidence="30">The sequence shown here is derived from an EMBL/GenBank/DDBJ whole genome shotgun (WGS) entry which is preliminary data.</text>
</comment>
<evidence type="ECO:0000256" key="1">
    <source>
        <dbReference type="ARBA" id="ARBA00004872"/>
    </source>
</evidence>
<comment type="catalytic activity">
    <reaction evidence="10">
        <text>N-(4Z,7Z,10Z,13Z,16Z,19Z-docosahexaenoyl)-L-phenylalanine + H2O = (4Z,7Z,10Z,13Z,16Z,19Z)-docosahexaenoate + L-phenylalanine</text>
        <dbReference type="Rhea" id="RHEA:64132"/>
        <dbReference type="ChEBI" id="CHEBI:15377"/>
        <dbReference type="ChEBI" id="CHEBI:58095"/>
        <dbReference type="ChEBI" id="CHEBI:77016"/>
        <dbReference type="ChEBI" id="CHEBI:149701"/>
    </reaction>
    <physiologicalReaction direction="left-to-right" evidence="10">
        <dbReference type="Rhea" id="RHEA:64133"/>
    </physiologicalReaction>
</comment>
<dbReference type="GO" id="GO:0006520">
    <property type="term" value="P:amino acid metabolic process"/>
    <property type="evidence" value="ECO:0007669"/>
    <property type="project" value="TreeGrafter"/>
</dbReference>
<evidence type="ECO:0000256" key="4">
    <source>
        <dbReference type="ARBA" id="ARBA00022723"/>
    </source>
</evidence>
<keyword evidence="6" id="KW-0862">Zinc</keyword>
<gene>
    <name evidence="30" type="ORF">P4O66_022347</name>
</gene>
<dbReference type="InterPro" id="IPR011015">
    <property type="entry name" value="LEM/LEM-like_dom_sf"/>
</dbReference>
<evidence type="ECO:0000256" key="17">
    <source>
        <dbReference type="ARBA" id="ARBA00048402"/>
    </source>
</evidence>
<evidence type="ECO:0000256" key="13">
    <source>
        <dbReference type="ARBA" id="ARBA00047874"/>
    </source>
</evidence>
<dbReference type="AlphaFoldDB" id="A0AAD9E487"/>
<evidence type="ECO:0000256" key="27">
    <source>
        <dbReference type="SAM" id="MobiDB-lite"/>
    </source>
</evidence>
<feature type="domain" description="LEM" evidence="29">
    <location>
        <begin position="1"/>
        <end position="45"/>
    </location>
</feature>
<evidence type="ECO:0000256" key="20">
    <source>
        <dbReference type="ARBA" id="ARBA00048729"/>
    </source>
</evidence>
<dbReference type="Proteomes" id="UP001239994">
    <property type="component" value="Unassembled WGS sequence"/>
</dbReference>
<comment type="catalytic activity">
    <reaction evidence="12">
        <text>N-(9Z-octadecenoyl)-L-tyrosine + H2O = L-tyrosine + (9Z)-octadecenoate</text>
        <dbReference type="Rhea" id="RHEA:64184"/>
        <dbReference type="ChEBI" id="CHEBI:15377"/>
        <dbReference type="ChEBI" id="CHEBI:30823"/>
        <dbReference type="ChEBI" id="CHEBI:58315"/>
        <dbReference type="ChEBI" id="CHEBI:149734"/>
    </reaction>
    <physiologicalReaction direction="left-to-right" evidence="12">
        <dbReference type="Rhea" id="RHEA:64185"/>
    </physiologicalReaction>
</comment>
<dbReference type="InterPro" id="IPR047177">
    <property type="entry name" value="Pept_M20A"/>
</dbReference>
<dbReference type="GO" id="GO:0008233">
    <property type="term" value="F:peptidase activity"/>
    <property type="evidence" value="ECO:0007669"/>
    <property type="project" value="UniProtKB-KW"/>
</dbReference>
<evidence type="ECO:0000256" key="15">
    <source>
        <dbReference type="ARBA" id="ARBA00048145"/>
    </source>
</evidence>
<dbReference type="Pfam" id="PF03020">
    <property type="entry name" value="LEM"/>
    <property type="match status" value="1"/>
</dbReference>
<comment type="catalytic activity">
    <reaction evidence="16">
        <text>N-(9Z-octadecenoyl)-L-asparagine + H2O = L-asparagine + (9Z)-octadecenoate</text>
        <dbReference type="Rhea" id="RHEA:64136"/>
        <dbReference type="ChEBI" id="CHEBI:15377"/>
        <dbReference type="ChEBI" id="CHEBI:30823"/>
        <dbReference type="ChEBI" id="CHEBI:58048"/>
        <dbReference type="ChEBI" id="CHEBI:149730"/>
    </reaction>
    <physiologicalReaction direction="left-to-right" evidence="16">
        <dbReference type="Rhea" id="RHEA:64137"/>
    </physiologicalReaction>
</comment>
<comment type="function">
    <text evidence="8">Secreted enzyme that regulates the endogenous N-fatty acyl amino acid (NAAs) tissue and circulating levels by functioning as a bidirectional NAA synthase/hydrolase. It condenses free fatty acids and free amino acids to generate NAAs and bidirectionally catalyzes the reverse hydrolysis reaction. Some of these NAAs stimulate oxidative metabolism via mitochondrial uncoupling, increasing energy expenditure in a UPC1-independent manner. Thereby, this secreted protein may indirectly regulate whole body energy expenditure. PM20D1 circulates in tight association with both low- and high-density (LDL and HDL,respectively) lipoprotein particles.</text>
</comment>
<evidence type="ECO:0000256" key="18">
    <source>
        <dbReference type="ARBA" id="ARBA00048579"/>
    </source>
</evidence>
<dbReference type="Gene3D" id="3.30.70.360">
    <property type="match status" value="1"/>
</dbReference>
<dbReference type="GO" id="GO:0043605">
    <property type="term" value="P:amide catabolic process"/>
    <property type="evidence" value="ECO:0007669"/>
    <property type="project" value="TreeGrafter"/>
</dbReference>
<dbReference type="SUPFAM" id="SSF63451">
    <property type="entry name" value="LEM domain"/>
    <property type="match status" value="1"/>
</dbReference>
<evidence type="ECO:0000256" key="28">
    <source>
        <dbReference type="SAM" id="Phobius"/>
    </source>
</evidence>
<evidence type="ECO:0000256" key="7">
    <source>
        <dbReference type="ARBA" id="ARBA00034698"/>
    </source>
</evidence>
<dbReference type="InterPro" id="IPR011650">
    <property type="entry name" value="Peptidase_M20_dimer"/>
</dbReference>
<comment type="catalytic activity">
    <reaction evidence="23">
        <text>an N-acyl-aromatic L-alpha-amino acid + H2O = an aromatic L-alpha-amino acid + a carboxylate</text>
        <dbReference type="Rhea" id="RHEA:54184"/>
        <dbReference type="ChEBI" id="CHEBI:15377"/>
        <dbReference type="ChEBI" id="CHEBI:29067"/>
        <dbReference type="ChEBI" id="CHEBI:84824"/>
        <dbReference type="ChEBI" id="CHEBI:138093"/>
        <dbReference type="EC" id="3.5.1.114"/>
    </reaction>
    <physiologicalReaction direction="left-to-right" evidence="23">
        <dbReference type="Rhea" id="RHEA:54185"/>
    </physiologicalReaction>
    <physiologicalReaction direction="right-to-left" evidence="23">
        <dbReference type="Rhea" id="RHEA:54186"/>
    </physiologicalReaction>
</comment>
<comment type="pathway">
    <text evidence="7">Amino-acid metabolism.</text>
</comment>
<evidence type="ECO:0000256" key="16">
    <source>
        <dbReference type="ARBA" id="ARBA00048380"/>
    </source>
</evidence>
<sequence>MVNLSSLTDDQLKDKLLEYGIKAGPILASTRDLYERKLHRLLVHAPEHGGSNAADARHYSESEEEEGDEDEESGSELYGSKMPSHAETSATAGSVGLSNQSKEMFYPQCFFPPMRQGNNQQRSLGSSGNGSQFFSITQLVAEGRGCVLCVCMENRPQSRPAGTERGCIYTPVASRGQWEPITDVLMELFPDAVVTPTGITATKRRPIKGAAGRPVQFKYPETLMSPTAQVRQEIRQRLVPLWVQIFVFLLLAGLLYLIYVLMENPSENSFSALLDSPSQEAVRDEATLSRSLRAYDQMSVQICKCNVQPLFQGSPIECATLHAFVYRKMLVHNKWRIIRLLTLVGLSLLLVLLILFIVVMSRTFTLKENLGLQFAQWENTTIISADISKQQREVLLANFKAAIRIPSVSFSQTHQNTSALREFDQLLRRVFPNVFSSSLVKHEVVGNYSHLFTVLGTDPELVPYMLLAHIDVVPANEVDGWEAPPFSAKELNGFIYGRGTIDNKQCVMGILQAVEYLLERGYVPRRGFYIGLGHDEEVYGYNGAVNIAKVLKSGGVKLQYILDEGLAVMDGIITGLNGPAALIGVSEKGQATVKLSVSTRLGHSSMPPKENSIGILAAAITRVMERRPDMNAFVRTTTAVTMFNSGVKVNVLPSHAEAFVNLRIHPAQTLQEVLDLIKSTISDNRVKLELVDGFDSLPISSYDEQSFGYQIIKKTLLDMFPQVTVAPSICIGNTDSRHYMDLTQDIYRFNPTWLRPGEPE</sequence>
<comment type="catalytic activity">
    <reaction evidence="9">
        <text>(9Z)-octadecenoate + glycine = N-(9Z-octadecenoyl)glycine + H2O</text>
        <dbReference type="Rhea" id="RHEA:51316"/>
        <dbReference type="ChEBI" id="CHEBI:15377"/>
        <dbReference type="ChEBI" id="CHEBI:30823"/>
        <dbReference type="ChEBI" id="CHEBI:57305"/>
        <dbReference type="ChEBI" id="CHEBI:133992"/>
    </reaction>
    <physiologicalReaction direction="right-to-left" evidence="9">
        <dbReference type="Rhea" id="RHEA:51318"/>
    </physiologicalReaction>
</comment>
<dbReference type="Pfam" id="PF01546">
    <property type="entry name" value="Peptidase_M20"/>
    <property type="match status" value="1"/>
</dbReference>
<keyword evidence="4" id="KW-0479">Metal-binding</keyword>
<accession>A0AAD9E487</accession>
<feature type="non-terminal residue" evidence="30">
    <location>
        <position position="1"/>
    </location>
</feature>